<reference evidence="2" key="1">
    <citation type="submission" date="2022-08" db="EMBL/GenBank/DDBJ databases">
        <title>Genomic Encyclopedia of Type Strains, Phase III (KMG-III): the genomes of soil and plant-associated and newly described type strains.</title>
        <authorList>
            <person name="Whitman W."/>
        </authorList>
    </citation>
    <scope>NUCLEOTIDE SEQUENCE</scope>
    <source>
        <strain evidence="2">HMT 1</strain>
    </source>
</reference>
<keyword evidence="1" id="KW-0472">Membrane</keyword>
<dbReference type="AlphaFoldDB" id="A0AAE3L4Z3"/>
<organism evidence="2 3">
    <name type="scientific">Methylohalomonas lacus</name>
    <dbReference type="NCBI Taxonomy" id="398773"/>
    <lineage>
        <taxon>Bacteria</taxon>
        <taxon>Pseudomonadati</taxon>
        <taxon>Pseudomonadota</taxon>
        <taxon>Gammaproteobacteria</taxon>
        <taxon>Methylohalomonadales</taxon>
        <taxon>Methylohalomonadaceae</taxon>
        <taxon>Methylohalomonas</taxon>
    </lineage>
</organism>
<protein>
    <recommendedName>
        <fullName evidence="4">Toxin CptA</fullName>
    </recommendedName>
</protein>
<feature type="transmembrane region" description="Helical" evidence="1">
    <location>
        <begin position="43"/>
        <end position="62"/>
    </location>
</feature>
<keyword evidence="1" id="KW-0812">Transmembrane</keyword>
<dbReference type="Proteomes" id="UP001204445">
    <property type="component" value="Unassembled WGS sequence"/>
</dbReference>
<dbReference type="EMBL" id="JANUCT010000002">
    <property type="protein sequence ID" value="MCS3902427.1"/>
    <property type="molecule type" value="Genomic_DNA"/>
</dbReference>
<feature type="transmembrane region" description="Helical" evidence="1">
    <location>
        <begin position="20"/>
        <end position="37"/>
    </location>
</feature>
<sequence length="154" mass="17439">MFQDNSMLQPLHLRTGNQAALQWFIGLLHAIALLLLPLTSLSFGQAVALAAAVLLHGGIQWYRYRPQRPRAVAEIRLDSPERATAARWWLRLATGHWLPAQLCDDALIHPRLLVLRFRSEHGSHRVLLCATTENAAVLRRLRVWLRHPVAGAEQ</sequence>
<dbReference type="RefSeq" id="WP_259053943.1">
    <property type="nucleotide sequence ID" value="NZ_JANUCT010000002.1"/>
</dbReference>
<keyword evidence="3" id="KW-1185">Reference proteome</keyword>
<evidence type="ECO:0000256" key="1">
    <source>
        <dbReference type="SAM" id="Phobius"/>
    </source>
</evidence>
<name>A0AAE3L4Z3_9GAMM</name>
<gene>
    <name evidence="2" type="ORF">J2T55_000423</name>
</gene>
<evidence type="ECO:0000313" key="3">
    <source>
        <dbReference type="Proteomes" id="UP001204445"/>
    </source>
</evidence>
<keyword evidence="1" id="KW-1133">Transmembrane helix</keyword>
<evidence type="ECO:0008006" key="4">
    <source>
        <dbReference type="Google" id="ProtNLM"/>
    </source>
</evidence>
<comment type="caution">
    <text evidence="2">The sequence shown here is derived from an EMBL/GenBank/DDBJ whole genome shotgun (WGS) entry which is preliminary data.</text>
</comment>
<proteinExistence type="predicted"/>
<evidence type="ECO:0000313" key="2">
    <source>
        <dbReference type="EMBL" id="MCS3902427.1"/>
    </source>
</evidence>
<accession>A0AAE3L4Z3</accession>